<dbReference type="EMBL" id="CAIIXF020000005">
    <property type="protein sequence ID" value="CAH1783876.1"/>
    <property type="molecule type" value="Genomic_DNA"/>
</dbReference>
<dbReference type="InterPro" id="IPR000276">
    <property type="entry name" value="GPCR_Rhodpsn"/>
</dbReference>
<evidence type="ECO:0000256" key="6">
    <source>
        <dbReference type="ARBA" id="ARBA00023136"/>
    </source>
</evidence>
<dbReference type="PROSITE" id="PS50262">
    <property type="entry name" value="G_PROTEIN_RECEP_F1_2"/>
    <property type="match status" value="1"/>
</dbReference>
<evidence type="ECO:0000256" key="4">
    <source>
        <dbReference type="ARBA" id="ARBA00022989"/>
    </source>
</evidence>
<proteinExistence type="inferred from homology"/>
<dbReference type="PANTHER" id="PTHR24235">
    <property type="entry name" value="NEUROPEPTIDE Y RECEPTOR"/>
    <property type="match status" value="1"/>
</dbReference>
<protein>
    <submittedName>
        <fullName evidence="10">Uncharacterized protein</fullName>
    </submittedName>
</protein>
<dbReference type="Gene3D" id="1.20.1070.10">
    <property type="entry name" value="Rhodopsin 7-helix transmembrane proteins"/>
    <property type="match status" value="1"/>
</dbReference>
<keyword evidence="4" id="KW-1133">Transmembrane helix</keyword>
<dbReference type="PANTHER" id="PTHR24235:SF12">
    <property type="entry name" value="G-PROTEIN COUPLED RECEPTORS FAMILY 1 PROFILE DOMAIN-CONTAINING PROTEIN"/>
    <property type="match status" value="1"/>
</dbReference>
<keyword evidence="11" id="KW-1185">Reference proteome</keyword>
<keyword evidence="5 9" id="KW-0297">G-protein coupled receptor</keyword>
<reference evidence="10" key="1">
    <citation type="submission" date="2022-03" db="EMBL/GenBank/DDBJ databases">
        <authorList>
            <person name="Martin C."/>
        </authorList>
    </citation>
    <scope>NUCLEOTIDE SEQUENCE</scope>
</reference>
<dbReference type="InterPro" id="IPR017452">
    <property type="entry name" value="GPCR_Rhodpsn_7TM"/>
</dbReference>
<keyword evidence="7 9" id="KW-0675">Receptor</keyword>
<keyword evidence="3 9" id="KW-0812">Transmembrane</keyword>
<comment type="caution">
    <text evidence="10">The sequence shown here is derived from an EMBL/GenBank/DDBJ whole genome shotgun (WGS) entry which is preliminary data.</text>
</comment>
<accession>A0A8J1T6V9</accession>
<comment type="similarity">
    <text evidence="2 9">Belongs to the G-protein coupled receptor 1 family.</text>
</comment>
<dbReference type="Pfam" id="PF00001">
    <property type="entry name" value="7tm_1"/>
    <property type="match status" value="1"/>
</dbReference>
<organism evidence="10 11">
    <name type="scientific">Owenia fusiformis</name>
    <name type="common">Polychaete worm</name>
    <dbReference type="NCBI Taxonomy" id="6347"/>
    <lineage>
        <taxon>Eukaryota</taxon>
        <taxon>Metazoa</taxon>
        <taxon>Spiralia</taxon>
        <taxon>Lophotrochozoa</taxon>
        <taxon>Annelida</taxon>
        <taxon>Polychaeta</taxon>
        <taxon>Sedentaria</taxon>
        <taxon>Canalipalpata</taxon>
        <taxon>Sabellida</taxon>
        <taxon>Oweniida</taxon>
        <taxon>Oweniidae</taxon>
        <taxon>Owenia</taxon>
    </lineage>
</organism>
<evidence type="ECO:0000256" key="9">
    <source>
        <dbReference type="RuleBase" id="RU000688"/>
    </source>
</evidence>
<dbReference type="GO" id="GO:0004983">
    <property type="term" value="F:neuropeptide Y receptor activity"/>
    <property type="evidence" value="ECO:0007669"/>
    <property type="project" value="InterPro"/>
</dbReference>
<keyword evidence="6" id="KW-0472">Membrane</keyword>
<dbReference type="InterPro" id="IPR000611">
    <property type="entry name" value="NPY_rcpt"/>
</dbReference>
<evidence type="ECO:0000256" key="7">
    <source>
        <dbReference type="ARBA" id="ARBA00023170"/>
    </source>
</evidence>
<sequence length="480" mass="53273">MIPHQLETSEKSAGIMSFLSSRTTVQAPISDVYGTDTTLNTSGTAFGATSIGVINSSYPSGGLSADDIHNYLHADELTKVNLYDDVTQSILIAAFTTLILFGAAGNGLVTLVVIRNPHMRTPRNIFIINLAISDLTLCLLTQPLNMFKMLRKDWPLGDFMCKMVPMFQGTNVFVSTISITAIALDRFQVIVYPTKESMKKVGAVVALISIWIISLMMSSPLLIFNYTQPFPLKEFYAFTICFENHDYKEARSAYSIASMIFQYVLPIVIVSVAHARICNKLRYRIINQRTNTTSAPISVYQKRKGAQDRRRKRRTNILLVMIGVIFAFSWMPLNTLNIIVDNDNTGDIIGSFGNPKLFFAISHLLVLFSACTNPVLYGWLNDNFKQEFLKVLCLPCCQRIAQSNHPQARNGRRRSSAYLATGAVPTITFTKATTTNNGNGTTTVVSSKCSGSSDERLIEEGSPIMLDSNSNRKRDGLDML</sequence>
<name>A0A8J1T6V9_OWEFU</name>
<evidence type="ECO:0000256" key="2">
    <source>
        <dbReference type="ARBA" id="ARBA00010663"/>
    </source>
</evidence>
<gene>
    <name evidence="10" type="ORF">OFUS_LOCUS10153</name>
</gene>
<evidence type="ECO:0000256" key="5">
    <source>
        <dbReference type="ARBA" id="ARBA00023040"/>
    </source>
</evidence>
<dbReference type="PRINTS" id="PR01012">
    <property type="entry name" value="NRPEPTIDEYR"/>
</dbReference>
<evidence type="ECO:0000256" key="8">
    <source>
        <dbReference type="ARBA" id="ARBA00023224"/>
    </source>
</evidence>
<keyword evidence="8 9" id="KW-0807">Transducer</keyword>
<dbReference type="PROSITE" id="PS00237">
    <property type="entry name" value="G_PROTEIN_RECEP_F1_1"/>
    <property type="match status" value="1"/>
</dbReference>
<evidence type="ECO:0000313" key="11">
    <source>
        <dbReference type="Proteomes" id="UP000749559"/>
    </source>
</evidence>
<dbReference type="GO" id="GO:0016020">
    <property type="term" value="C:membrane"/>
    <property type="evidence" value="ECO:0007669"/>
    <property type="project" value="UniProtKB-SubCell"/>
</dbReference>
<dbReference type="SUPFAM" id="SSF81321">
    <property type="entry name" value="Family A G protein-coupled receptor-like"/>
    <property type="match status" value="1"/>
</dbReference>
<dbReference type="OrthoDB" id="9046662at2759"/>
<evidence type="ECO:0000256" key="3">
    <source>
        <dbReference type="ARBA" id="ARBA00022692"/>
    </source>
</evidence>
<dbReference type="Proteomes" id="UP000749559">
    <property type="component" value="Unassembled WGS sequence"/>
</dbReference>
<dbReference type="PRINTS" id="PR00237">
    <property type="entry name" value="GPCRRHODOPSN"/>
</dbReference>
<evidence type="ECO:0000256" key="1">
    <source>
        <dbReference type="ARBA" id="ARBA00004141"/>
    </source>
</evidence>
<dbReference type="CDD" id="cd15203">
    <property type="entry name" value="7tmA_NPYR-like"/>
    <property type="match status" value="1"/>
</dbReference>
<evidence type="ECO:0000313" key="10">
    <source>
        <dbReference type="EMBL" id="CAH1783876.1"/>
    </source>
</evidence>
<comment type="subcellular location">
    <subcellularLocation>
        <location evidence="1">Membrane</location>
        <topology evidence="1">Multi-pass membrane protein</topology>
    </subcellularLocation>
</comment>
<dbReference type="AlphaFoldDB" id="A0A8J1T6V9"/>
<dbReference type="SMART" id="SM01381">
    <property type="entry name" value="7TM_GPCR_Srsx"/>
    <property type="match status" value="1"/>
</dbReference>